<evidence type="ECO:0000256" key="1">
    <source>
        <dbReference type="SAM" id="Coils"/>
    </source>
</evidence>
<evidence type="ECO:0000313" key="2">
    <source>
        <dbReference type="EMBL" id="TYC62192.1"/>
    </source>
</evidence>
<dbReference type="InterPro" id="IPR001623">
    <property type="entry name" value="DnaJ_domain"/>
</dbReference>
<reference evidence="2 3" key="1">
    <citation type="submission" date="2019-01" db="EMBL/GenBank/DDBJ databases">
        <title>Zoogloea oleivorans genome sequencing and assembly.</title>
        <authorList>
            <person name="Tancsics A."/>
            <person name="Farkas M."/>
            <person name="Kriszt B."/>
            <person name="Maroti G."/>
            <person name="Horvath B."/>
        </authorList>
    </citation>
    <scope>NUCLEOTIDE SEQUENCE [LARGE SCALE GENOMIC DNA]</scope>
    <source>
        <strain evidence="2 3">Buc</strain>
    </source>
</reference>
<proteinExistence type="predicted"/>
<dbReference type="Gene3D" id="1.10.287.110">
    <property type="entry name" value="DnaJ domain"/>
    <property type="match status" value="1"/>
</dbReference>
<dbReference type="Proteomes" id="UP000389128">
    <property type="component" value="Unassembled WGS sequence"/>
</dbReference>
<organism evidence="2 3">
    <name type="scientific">Zoogloea oleivorans</name>
    <dbReference type="NCBI Taxonomy" id="1552750"/>
    <lineage>
        <taxon>Bacteria</taxon>
        <taxon>Pseudomonadati</taxon>
        <taxon>Pseudomonadota</taxon>
        <taxon>Betaproteobacteria</taxon>
        <taxon>Rhodocyclales</taxon>
        <taxon>Zoogloeaceae</taxon>
        <taxon>Zoogloea</taxon>
    </lineage>
</organism>
<dbReference type="RefSeq" id="WP_148577282.1">
    <property type="nucleotide sequence ID" value="NZ_SDKK01000001.1"/>
</dbReference>
<protein>
    <submittedName>
        <fullName evidence="2">Molecular chaperone DnaJ</fullName>
    </submittedName>
</protein>
<comment type="caution">
    <text evidence="2">The sequence shown here is derived from an EMBL/GenBank/DDBJ whole genome shotgun (WGS) entry which is preliminary data.</text>
</comment>
<name>A0A6C2D8Y8_9RHOO</name>
<dbReference type="EMBL" id="SDKK01000001">
    <property type="protein sequence ID" value="TYC62192.1"/>
    <property type="molecule type" value="Genomic_DNA"/>
</dbReference>
<accession>A0A6C2D8Y8</accession>
<dbReference type="OrthoDB" id="8527759at2"/>
<dbReference type="AlphaFoldDB" id="A0A6C2D8Y8"/>
<feature type="coiled-coil region" evidence="1">
    <location>
        <begin position="239"/>
        <end position="266"/>
    </location>
</feature>
<keyword evidence="1" id="KW-0175">Coiled coil</keyword>
<keyword evidence="3" id="KW-1185">Reference proteome</keyword>
<evidence type="ECO:0000313" key="3">
    <source>
        <dbReference type="Proteomes" id="UP000389128"/>
    </source>
</evidence>
<sequence length="266" mass="29591">MSILRFLAVFQAAAEQRPALSGVQTWDDPEVEALRKKIAGLDVRIAELSARKTVIDEVILAFQIAQYEALGGSFESCLRLRLEFLRLKAARSGAEADLHAEREAAAEWEGCQPFAADDNAALDALGDDERAELRQRYRSAAMRCHPDRVPEAGKATAQGFFLRLQEAYRSGDLAALRAVCRELDGAATLQVDALSLPGCELLRRHLSDLQDHAADLILAVQSAQLDPLYRKAIHPADWDAEFAEIRERLEEECDVLQRQIRILSRG</sequence>
<dbReference type="CDD" id="cd06257">
    <property type="entry name" value="DnaJ"/>
    <property type="match status" value="1"/>
</dbReference>
<dbReference type="SUPFAM" id="SSF46565">
    <property type="entry name" value="Chaperone J-domain"/>
    <property type="match status" value="1"/>
</dbReference>
<gene>
    <name evidence="2" type="ORF">ETQ85_01165</name>
</gene>
<dbReference type="InterPro" id="IPR036869">
    <property type="entry name" value="J_dom_sf"/>
</dbReference>